<feature type="transmembrane region" description="Helical" evidence="1">
    <location>
        <begin position="245"/>
        <end position="270"/>
    </location>
</feature>
<evidence type="ECO:0000313" key="4">
    <source>
        <dbReference type="Proteomes" id="UP000095284"/>
    </source>
</evidence>
<reference evidence="3" key="2">
    <citation type="submission" date="2020-08" db="EMBL/GenBank/DDBJ databases">
        <authorList>
            <person name="Kikuchi T."/>
        </authorList>
    </citation>
    <scope>NUCLEOTIDE SEQUENCE</scope>
    <source>
        <strain evidence="2">Ka4C1</strain>
    </source>
</reference>
<dbReference type="Proteomes" id="UP000582659">
    <property type="component" value="Unassembled WGS sequence"/>
</dbReference>
<dbReference type="EMBL" id="CAJFCV020000003">
    <property type="protein sequence ID" value="CAG9105130.1"/>
    <property type="molecule type" value="Genomic_DNA"/>
</dbReference>
<dbReference type="WBParaSite" id="BXY_0460300.1">
    <property type="protein sequence ID" value="BXY_0460300.1"/>
    <property type="gene ID" value="BXY_0460300"/>
</dbReference>
<keyword evidence="5" id="KW-1185">Reference proteome</keyword>
<feature type="transmembrane region" description="Helical" evidence="1">
    <location>
        <begin position="95"/>
        <end position="118"/>
    </location>
</feature>
<keyword evidence="1" id="KW-1133">Transmembrane helix</keyword>
<dbReference type="OrthoDB" id="10574794at2759"/>
<sequence>MPDGIQDRTVNPIFTLVCRQIVHLTVLAELILAPILIYVILNYSRQVQSYKYFLLNNIIWCLTYAMLVASTNAHIRFPAPCITFAPLFLVQNFPATAMSAAFLGCGLNMAISTAWGLVQRLAFATNGPFVRRIRRHPHRYVLAIIAYHILVTTTYLYAFQKVVITDRERLYDEFTMRVPHLKFLANTTLYACVEYLPNTRLYCYLTALVCIFFICLEFIAFAVLYREVHRNSAKLSLQTHRMQLVLLRAVAFQLLNYFVIVILPVVLSTIAFGVQFKYTEELTTLTETCLTLHGIIDYVCILYFITPYRRAVGRLVRWQKKVKSESVVVATRRLNVSQRSI</sequence>
<dbReference type="PANTHER" id="PTHR22943">
    <property type="entry name" value="7-TRANSMEMBRANE DOMAIN RECEPTOR C.ELEGANS"/>
    <property type="match status" value="1"/>
</dbReference>
<dbReference type="Proteomes" id="UP000095284">
    <property type="component" value="Unplaced"/>
</dbReference>
<proteinExistence type="predicted"/>
<evidence type="ECO:0000313" key="2">
    <source>
        <dbReference type="EMBL" id="CAD5219665.1"/>
    </source>
</evidence>
<feature type="transmembrane region" description="Helical" evidence="1">
    <location>
        <begin position="139"/>
        <end position="158"/>
    </location>
</feature>
<feature type="transmembrane region" description="Helical" evidence="1">
    <location>
        <begin position="204"/>
        <end position="225"/>
    </location>
</feature>
<evidence type="ECO:0000313" key="3">
    <source>
        <dbReference type="EMBL" id="CAG9105130.1"/>
    </source>
</evidence>
<keyword evidence="1" id="KW-0812">Transmembrane</keyword>
<evidence type="ECO:0000313" key="6">
    <source>
        <dbReference type="WBParaSite" id="BXY_0460300.1"/>
    </source>
</evidence>
<name>A0A1I7RV42_BURXY</name>
<dbReference type="AlphaFoldDB" id="A0A1I7RV42"/>
<organism evidence="4 6">
    <name type="scientific">Bursaphelenchus xylophilus</name>
    <name type="common">Pinewood nematode worm</name>
    <name type="synonym">Aphelenchoides xylophilus</name>
    <dbReference type="NCBI Taxonomy" id="6326"/>
    <lineage>
        <taxon>Eukaryota</taxon>
        <taxon>Metazoa</taxon>
        <taxon>Ecdysozoa</taxon>
        <taxon>Nematoda</taxon>
        <taxon>Chromadorea</taxon>
        <taxon>Rhabditida</taxon>
        <taxon>Tylenchina</taxon>
        <taxon>Tylenchomorpha</taxon>
        <taxon>Aphelenchoidea</taxon>
        <taxon>Aphelenchoididae</taxon>
        <taxon>Bursaphelenchus</taxon>
    </lineage>
</organism>
<dbReference type="InterPro" id="IPR019422">
    <property type="entry name" value="7TM_GPCR_serpentine_rcpt_Srh"/>
</dbReference>
<dbReference type="PANTHER" id="PTHR22943:SF248">
    <property type="entry name" value="SEVEN TM RECEPTOR"/>
    <property type="match status" value="1"/>
</dbReference>
<gene>
    <name evidence="2" type="ORF">BXYJ_LOCUS5792</name>
</gene>
<evidence type="ECO:0000313" key="5">
    <source>
        <dbReference type="Proteomes" id="UP000659654"/>
    </source>
</evidence>
<feature type="transmembrane region" description="Helical" evidence="1">
    <location>
        <begin position="290"/>
        <end position="308"/>
    </location>
</feature>
<keyword evidence="1" id="KW-0472">Membrane</keyword>
<accession>A0A1I7RV42</accession>
<dbReference type="Proteomes" id="UP000659654">
    <property type="component" value="Unassembled WGS sequence"/>
</dbReference>
<dbReference type="EMBL" id="CAJFDI010000003">
    <property type="protein sequence ID" value="CAD5219665.1"/>
    <property type="molecule type" value="Genomic_DNA"/>
</dbReference>
<feature type="transmembrane region" description="Helical" evidence="1">
    <location>
        <begin position="53"/>
        <end position="75"/>
    </location>
</feature>
<feature type="transmembrane region" description="Helical" evidence="1">
    <location>
        <begin position="20"/>
        <end position="41"/>
    </location>
</feature>
<reference evidence="6" key="1">
    <citation type="submission" date="2016-11" db="UniProtKB">
        <authorList>
            <consortium name="WormBaseParasite"/>
        </authorList>
    </citation>
    <scope>IDENTIFICATION</scope>
</reference>
<protein>
    <submittedName>
        <fullName evidence="2">(pine wood nematode) hypothetical protein</fullName>
    </submittedName>
</protein>
<dbReference type="Pfam" id="PF10318">
    <property type="entry name" value="7TM_GPCR_Srh"/>
    <property type="match status" value="1"/>
</dbReference>
<evidence type="ECO:0000256" key="1">
    <source>
        <dbReference type="SAM" id="Phobius"/>
    </source>
</evidence>